<dbReference type="CDD" id="cd01948">
    <property type="entry name" value="EAL"/>
    <property type="match status" value="1"/>
</dbReference>
<dbReference type="PANTHER" id="PTHR33121:SF70">
    <property type="entry name" value="SIGNALING PROTEIN YKOW"/>
    <property type="match status" value="1"/>
</dbReference>
<dbReference type="InterPro" id="IPR050706">
    <property type="entry name" value="Cyclic-di-GMP_PDE-like"/>
</dbReference>
<dbReference type="InterPro" id="IPR001633">
    <property type="entry name" value="EAL_dom"/>
</dbReference>
<keyword evidence="1" id="KW-0472">Membrane</keyword>
<name>A0A3L7JDS9_9HYPH</name>
<feature type="domain" description="GGDEF" evidence="3">
    <location>
        <begin position="116"/>
        <end position="247"/>
    </location>
</feature>
<dbReference type="Pfam" id="PF00563">
    <property type="entry name" value="EAL"/>
    <property type="match status" value="1"/>
</dbReference>
<dbReference type="NCBIfam" id="TIGR00254">
    <property type="entry name" value="GGDEF"/>
    <property type="match status" value="1"/>
</dbReference>
<dbReference type="CDD" id="cd01949">
    <property type="entry name" value="GGDEF"/>
    <property type="match status" value="1"/>
</dbReference>
<dbReference type="PROSITE" id="PS50887">
    <property type="entry name" value="GGDEF"/>
    <property type="match status" value="1"/>
</dbReference>
<evidence type="ECO:0000313" key="4">
    <source>
        <dbReference type="EMBL" id="RLQ88614.1"/>
    </source>
</evidence>
<dbReference type="AlphaFoldDB" id="A0A3L7JDS9"/>
<accession>A0A3L7JDS9</accession>
<organism evidence="4 5">
    <name type="scientific">Notoacmeibacter ruber</name>
    <dbReference type="NCBI Taxonomy" id="2670375"/>
    <lineage>
        <taxon>Bacteria</taxon>
        <taxon>Pseudomonadati</taxon>
        <taxon>Pseudomonadota</taxon>
        <taxon>Alphaproteobacteria</taxon>
        <taxon>Hyphomicrobiales</taxon>
        <taxon>Notoacmeibacteraceae</taxon>
        <taxon>Notoacmeibacter</taxon>
    </lineage>
</organism>
<dbReference type="Proteomes" id="UP000281094">
    <property type="component" value="Unassembled WGS sequence"/>
</dbReference>
<dbReference type="Gene3D" id="3.20.20.450">
    <property type="entry name" value="EAL domain"/>
    <property type="match status" value="1"/>
</dbReference>
<evidence type="ECO:0000313" key="5">
    <source>
        <dbReference type="Proteomes" id="UP000281094"/>
    </source>
</evidence>
<dbReference type="PANTHER" id="PTHR33121">
    <property type="entry name" value="CYCLIC DI-GMP PHOSPHODIESTERASE PDEF"/>
    <property type="match status" value="1"/>
</dbReference>
<protein>
    <submittedName>
        <fullName evidence="4">Bifunctional diguanylate cyclase/phosphodiesterase</fullName>
    </submittedName>
</protein>
<keyword evidence="1" id="KW-1133">Transmembrane helix</keyword>
<dbReference type="PROSITE" id="PS50883">
    <property type="entry name" value="EAL"/>
    <property type="match status" value="1"/>
</dbReference>
<dbReference type="InterPro" id="IPR000160">
    <property type="entry name" value="GGDEF_dom"/>
</dbReference>
<dbReference type="GO" id="GO:0071111">
    <property type="term" value="F:cyclic-guanylate-specific phosphodiesterase activity"/>
    <property type="evidence" value="ECO:0007669"/>
    <property type="project" value="InterPro"/>
</dbReference>
<dbReference type="InterPro" id="IPR043128">
    <property type="entry name" value="Rev_trsase/Diguanyl_cyclase"/>
</dbReference>
<keyword evidence="5" id="KW-1185">Reference proteome</keyword>
<dbReference type="SUPFAM" id="SSF55073">
    <property type="entry name" value="Nucleotide cyclase"/>
    <property type="match status" value="1"/>
</dbReference>
<gene>
    <name evidence="4" type="ORF">D8780_10730</name>
</gene>
<dbReference type="Gene3D" id="3.30.70.270">
    <property type="match status" value="1"/>
</dbReference>
<dbReference type="SMART" id="SM00267">
    <property type="entry name" value="GGDEF"/>
    <property type="match status" value="1"/>
</dbReference>
<reference evidence="4 5" key="1">
    <citation type="submission" date="2018-10" db="EMBL/GenBank/DDBJ databases">
        <title>Notoacmeibacter sp. M2BS9Y-3-1, whole genome shotgun sequence.</title>
        <authorList>
            <person name="Tuo L."/>
        </authorList>
    </citation>
    <scope>NUCLEOTIDE SEQUENCE [LARGE SCALE GENOMIC DNA]</scope>
    <source>
        <strain evidence="4 5">M2BS9Y-3-1</strain>
    </source>
</reference>
<comment type="caution">
    <text evidence="4">The sequence shown here is derived from an EMBL/GenBank/DDBJ whole genome shotgun (WGS) entry which is preliminary data.</text>
</comment>
<dbReference type="SUPFAM" id="SSF141868">
    <property type="entry name" value="EAL domain-like"/>
    <property type="match status" value="1"/>
</dbReference>
<evidence type="ECO:0000259" key="2">
    <source>
        <dbReference type="PROSITE" id="PS50883"/>
    </source>
</evidence>
<dbReference type="Pfam" id="PF00990">
    <property type="entry name" value="GGDEF"/>
    <property type="match status" value="1"/>
</dbReference>
<dbReference type="EMBL" id="RCWN01000001">
    <property type="protein sequence ID" value="RLQ88614.1"/>
    <property type="molecule type" value="Genomic_DNA"/>
</dbReference>
<dbReference type="SMART" id="SM00052">
    <property type="entry name" value="EAL"/>
    <property type="match status" value="1"/>
</dbReference>
<keyword evidence="1" id="KW-0812">Transmembrane</keyword>
<feature type="transmembrane region" description="Helical" evidence="1">
    <location>
        <begin position="12"/>
        <end position="31"/>
    </location>
</feature>
<evidence type="ECO:0000259" key="3">
    <source>
        <dbReference type="PROSITE" id="PS50887"/>
    </source>
</evidence>
<proteinExistence type="predicted"/>
<dbReference type="InterPro" id="IPR035919">
    <property type="entry name" value="EAL_sf"/>
</dbReference>
<evidence type="ECO:0000256" key="1">
    <source>
        <dbReference type="SAM" id="Phobius"/>
    </source>
</evidence>
<dbReference type="RefSeq" id="WP_121645580.1">
    <property type="nucleotide sequence ID" value="NZ_RCWN01000001.1"/>
</dbReference>
<sequence length="519" mass="58433">MNAELKRRAWQDAVALVMAGLAIWLVSFHFDLFDRILMYLARHEHWELDEIIFAVLMAGLMGFIYAARRLIDLGGESRRRYAAESQARWSADRDALTGVYNRRYLEAYLKDFPFDRPLAAMMVDLNNFKSINDLRGHQKGDAILQEVARRIGDVRPKTIVTRYGGDEFTVLYADGTAEEASRIAGDILKALKKPIRVEGDEFFIGASIGLASMPQHAECAKDLLYMADLAMYQAKKRSDTCFEVYHPWFLSDLQEAAAAERALREAVRNEEIEPYYQPLVELENGRIAGCEALARWFKADGTQIPPSTFIPQAEKLGLIDELFESLLRRACRDAKNWDDRVTLSFNLSATQLDNPALAYRVASILDETGLRPSRLELEITESTFVQNTEVALDAIAELKALGVRIALDDFGTGYSSLSQLASLKIDRVKIDRSFVMQCMADERSMSVVQAIVSLSRTLKLATTAEGIEQNDQYLEMHKVGCDIGQGFLFSKALSSDAFEEWLQQVGEPDEDGNMLRIAS</sequence>
<dbReference type="InterPro" id="IPR029787">
    <property type="entry name" value="Nucleotide_cyclase"/>
</dbReference>
<feature type="domain" description="EAL" evidence="2">
    <location>
        <begin position="256"/>
        <end position="506"/>
    </location>
</feature>